<dbReference type="Proteomes" id="UP000198615">
    <property type="component" value="Unassembled WGS sequence"/>
</dbReference>
<comment type="caution">
    <text evidence="2">The sequence shown here is derived from an EMBL/GenBank/DDBJ whole genome shotgun (WGS) entry which is preliminary data.</text>
</comment>
<dbReference type="Gene3D" id="1.10.3990.20">
    <property type="entry name" value="protein bp1543"/>
    <property type="match status" value="1"/>
</dbReference>
<protein>
    <submittedName>
        <fullName evidence="2">Ribbon-helix-helix domain-containing protein</fullName>
    </submittedName>
</protein>
<evidence type="ECO:0000259" key="1">
    <source>
        <dbReference type="Pfam" id="PF13467"/>
    </source>
</evidence>
<evidence type="ECO:0000313" key="2">
    <source>
        <dbReference type="EMBL" id="SDF97792.1"/>
    </source>
</evidence>
<name>A0A8G2BL17_9PROT</name>
<evidence type="ECO:0000313" key="3">
    <source>
        <dbReference type="Proteomes" id="UP000198615"/>
    </source>
</evidence>
<sequence>MWDGLTEICRREEVGLDELCTAVEIRRVDSSMSSALRVFLLTYFRHAAELLEMPQRSQPSLGQAPQAAFPGLLEATMDRFHAEQKSAAGKT</sequence>
<reference evidence="2 3" key="1">
    <citation type="submission" date="2016-10" db="EMBL/GenBank/DDBJ databases">
        <authorList>
            <person name="Varghese N."/>
            <person name="Submissions S."/>
        </authorList>
    </citation>
    <scope>NUCLEOTIDE SEQUENCE [LARGE SCALE GENOMIC DNA]</scope>
    <source>
        <strain evidence="2 3">DSM 18839</strain>
    </source>
</reference>
<dbReference type="AlphaFoldDB" id="A0A8G2BL17"/>
<dbReference type="Pfam" id="PF13467">
    <property type="entry name" value="RHH_4"/>
    <property type="match status" value="1"/>
</dbReference>
<dbReference type="InterPro" id="IPR038268">
    <property type="entry name" value="RHH_sf"/>
</dbReference>
<feature type="domain" description="Ribbon-helix-helix" evidence="1">
    <location>
        <begin position="1"/>
        <end position="44"/>
    </location>
</feature>
<dbReference type="InterPro" id="IPR027373">
    <property type="entry name" value="RHH_dom"/>
</dbReference>
<accession>A0A8G2BL17</accession>
<organism evidence="2 3">
    <name type="scientific">Thalassobaculum litoreum DSM 18839</name>
    <dbReference type="NCBI Taxonomy" id="1123362"/>
    <lineage>
        <taxon>Bacteria</taxon>
        <taxon>Pseudomonadati</taxon>
        <taxon>Pseudomonadota</taxon>
        <taxon>Alphaproteobacteria</taxon>
        <taxon>Rhodospirillales</taxon>
        <taxon>Thalassobaculaceae</taxon>
        <taxon>Thalassobaculum</taxon>
    </lineage>
</organism>
<keyword evidence="3" id="KW-1185">Reference proteome</keyword>
<dbReference type="EMBL" id="FNBW01000008">
    <property type="protein sequence ID" value="SDF97792.1"/>
    <property type="molecule type" value="Genomic_DNA"/>
</dbReference>
<gene>
    <name evidence="2" type="ORF">SAMN05660686_02972</name>
</gene>
<proteinExistence type="predicted"/>